<dbReference type="RefSeq" id="WP_190436828.1">
    <property type="nucleotide sequence ID" value="NZ_JAMPKM010000009.1"/>
</dbReference>
<dbReference type="EMBL" id="JAMPKM010000009">
    <property type="protein sequence ID" value="MEP0818567.1"/>
    <property type="molecule type" value="Genomic_DNA"/>
</dbReference>
<evidence type="ECO:0000313" key="1">
    <source>
        <dbReference type="EMBL" id="MEP0818567.1"/>
    </source>
</evidence>
<organism evidence="1 2">
    <name type="scientific">Trichocoleus desertorum GB2-A4</name>
    <dbReference type="NCBI Taxonomy" id="2933944"/>
    <lineage>
        <taxon>Bacteria</taxon>
        <taxon>Bacillati</taxon>
        <taxon>Cyanobacteriota</taxon>
        <taxon>Cyanophyceae</taxon>
        <taxon>Leptolyngbyales</taxon>
        <taxon>Trichocoleusaceae</taxon>
        <taxon>Trichocoleus</taxon>
    </lineage>
</organism>
<proteinExistence type="predicted"/>
<gene>
    <name evidence="1" type="ORF">NC998_15820</name>
</gene>
<sequence>MAPLKPYTTYHTIPIYLKQSEQNRGLWLQWQRGKVRYGIRVTELNEALGKAWAMIDAMLELEVVRRAA</sequence>
<protein>
    <submittedName>
        <fullName evidence="1">Uncharacterized protein</fullName>
    </submittedName>
</protein>
<reference evidence="1 2" key="1">
    <citation type="submission" date="2022-04" db="EMBL/GenBank/DDBJ databases">
        <title>Positive selection, recombination, and allopatry shape intraspecific diversity of widespread and dominant cyanobacteria.</title>
        <authorList>
            <person name="Wei J."/>
            <person name="Shu W."/>
            <person name="Hu C."/>
        </authorList>
    </citation>
    <scope>NUCLEOTIDE SEQUENCE [LARGE SCALE GENOMIC DNA]</scope>
    <source>
        <strain evidence="1 2">GB2-A4</strain>
    </source>
</reference>
<name>A0ABV0J9V5_9CYAN</name>
<accession>A0ABV0J9V5</accession>
<keyword evidence="2" id="KW-1185">Reference proteome</keyword>
<evidence type="ECO:0000313" key="2">
    <source>
        <dbReference type="Proteomes" id="UP001464891"/>
    </source>
</evidence>
<dbReference type="Proteomes" id="UP001464891">
    <property type="component" value="Unassembled WGS sequence"/>
</dbReference>
<comment type="caution">
    <text evidence="1">The sequence shown here is derived from an EMBL/GenBank/DDBJ whole genome shotgun (WGS) entry which is preliminary data.</text>
</comment>